<feature type="compositionally biased region" description="Polar residues" evidence="1">
    <location>
        <begin position="198"/>
        <end position="213"/>
    </location>
</feature>
<feature type="compositionally biased region" description="Polar residues" evidence="1">
    <location>
        <begin position="1143"/>
        <end position="1153"/>
    </location>
</feature>
<feature type="compositionally biased region" description="Acidic residues" evidence="1">
    <location>
        <begin position="461"/>
        <end position="471"/>
    </location>
</feature>
<feature type="region of interest" description="Disordered" evidence="1">
    <location>
        <begin position="691"/>
        <end position="712"/>
    </location>
</feature>
<feature type="compositionally biased region" description="Basic residues" evidence="1">
    <location>
        <begin position="787"/>
        <end position="805"/>
    </location>
</feature>
<feature type="region of interest" description="Disordered" evidence="1">
    <location>
        <begin position="995"/>
        <end position="1153"/>
    </location>
</feature>
<feature type="compositionally biased region" description="Basic and acidic residues" evidence="1">
    <location>
        <begin position="552"/>
        <end position="561"/>
    </location>
</feature>
<accession>A0A9P6QBW0</accession>
<feature type="compositionally biased region" description="Polar residues" evidence="1">
    <location>
        <begin position="474"/>
        <end position="484"/>
    </location>
</feature>
<organism evidence="2 3">
    <name type="scientific">Actinomortierella ambigua</name>
    <dbReference type="NCBI Taxonomy" id="1343610"/>
    <lineage>
        <taxon>Eukaryota</taxon>
        <taxon>Fungi</taxon>
        <taxon>Fungi incertae sedis</taxon>
        <taxon>Mucoromycota</taxon>
        <taxon>Mortierellomycotina</taxon>
        <taxon>Mortierellomycetes</taxon>
        <taxon>Mortierellales</taxon>
        <taxon>Mortierellaceae</taxon>
        <taxon>Actinomortierella</taxon>
    </lineage>
</organism>
<feature type="compositionally biased region" description="Polar residues" evidence="1">
    <location>
        <begin position="448"/>
        <end position="459"/>
    </location>
</feature>
<feature type="region of interest" description="Disordered" evidence="1">
    <location>
        <begin position="760"/>
        <end position="811"/>
    </location>
</feature>
<proteinExistence type="predicted"/>
<evidence type="ECO:0000256" key="1">
    <source>
        <dbReference type="SAM" id="MobiDB-lite"/>
    </source>
</evidence>
<feature type="compositionally biased region" description="Polar residues" evidence="1">
    <location>
        <begin position="954"/>
        <end position="965"/>
    </location>
</feature>
<keyword evidence="3" id="KW-1185">Reference proteome</keyword>
<feature type="region of interest" description="Disordered" evidence="1">
    <location>
        <begin position="403"/>
        <end position="592"/>
    </location>
</feature>
<dbReference type="EMBL" id="JAAAJB010000140">
    <property type="protein sequence ID" value="KAG0264393.1"/>
    <property type="molecule type" value="Genomic_DNA"/>
</dbReference>
<reference evidence="2" key="1">
    <citation type="journal article" date="2020" name="Fungal Divers.">
        <title>Resolving the Mortierellaceae phylogeny through synthesis of multi-gene phylogenetics and phylogenomics.</title>
        <authorList>
            <person name="Vandepol N."/>
            <person name="Liber J."/>
            <person name="Desiro A."/>
            <person name="Na H."/>
            <person name="Kennedy M."/>
            <person name="Barry K."/>
            <person name="Grigoriev I.V."/>
            <person name="Miller A.N."/>
            <person name="O'Donnell K."/>
            <person name="Stajich J.E."/>
            <person name="Bonito G."/>
        </authorList>
    </citation>
    <scope>NUCLEOTIDE SEQUENCE</scope>
    <source>
        <strain evidence="2">BC1065</strain>
    </source>
</reference>
<protein>
    <submittedName>
        <fullName evidence="2">Uncharacterized protein</fullName>
    </submittedName>
</protein>
<feature type="region of interest" description="Disordered" evidence="1">
    <location>
        <begin position="196"/>
        <end position="231"/>
    </location>
</feature>
<feature type="compositionally biased region" description="Low complexity" evidence="1">
    <location>
        <begin position="966"/>
        <end position="976"/>
    </location>
</feature>
<feature type="region of interest" description="Disordered" evidence="1">
    <location>
        <begin position="878"/>
        <end position="976"/>
    </location>
</feature>
<dbReference type="AlphaFoldDB" id="A0A9P6QBW0"/>
<dbReference type="Proteomes" id="UP000807716">
    <property type="component" value="Unassembled WGS sequence"/>
</dbReference>
<evidence type="ECO:0000313" key="3">
    <source>
        <dbReference type="Proteomes" id="UP000807716"/>
    </source>
</evidence>
<evidence type="ECO:0000313" key="2">
    <source>
        <dbReference type="EMBL" id="KAG0264393.1"/>
    </source>
</evidence>
<feature type="compositionally biased region" description="Basic and acidic residues" evidence="1">
    <location>
        <begin position="530"/>
        <end position="540"/>
    </location>
</feature>
<gene>
    <name evidence="2" type="ORF">DFQ27_001262</name>
</gene>
<feature type="compositionally biased region" description="Low complexity" evidence="1">
    <location>
        <begin position="485"/>
        <end position="497"/>
    </location>
</feature>
<sequence length="1153" mass="122690">MSDPERWRDIQANVRKMDDLYDATFYTWLRSEDNVLVTASYLQRLAGDYDLERIEHALCWLVAEWRLESISILLRQVTFDWAQKGEQGEKDRARLVLSITENWAIQYVARLVCALLSNASMPLYLSPIISQDAITQCHAFPNPHPQPIYTQLGQNPVASPHTPLNASPVLLQGRRMAVGIEVAAVAAAAAAASVSASGQTVPTHQRSQTSNGVVSAGSGHHDFSRHSQQQGHGVVGAVYGLSQPLAQDSVPLMYQQQQAQQPQPQPHHLQPTYRSGHIYGSQQHTYAMMEHTPHASPTSIHDTPSPVVTPVVSRLASPLTSPVSSLGASYPVVPKPSWSTQQSSMNTNPTFYVNKPLFMECLAKKWSFCKLSEFFQSLDETAGIGLRLKCSLLKNTALKEEEQLRRASPLPGGNSSITKPDAQSHPRETVVTSSARRDQQLLRAQAEVATSASPGQFTALSEDDSMMDMDMDQNRTQSNRGTQEPTPSSDRTSSRSSVQGNNVSLPAAETHLQRQSSPSIMEEDTIMTEDAPKSESKRVNADSVRSTASSPRRTEGDRHPILEPPHSLASGGSPTFHARGPSSAPPNRGRTMDAMGVSRESIHAREYSSMRLDTQTLHSVSASQYHPTAAAATATATSTSPSTTAATVAATAMAATPAIGGAGSTPRGPSVSAPIIIVAPDESAFEVSAKAESDTHARGSHTGPRQENGVIHVSQARTVGVGRQASIHPLDSYAYPHTSMHPFSLEPETTSTMSQACAALQAKTESPAEHGWREPPQVVTGNEQHPQHQHQHQHQHHQQRGHSQHSRAQTSDAVLSNTLARTAMASNALSTLSLCDSRSGTMDDESVSIAGTTTATTMSPMITTAATLGVASGRRFLSHEPPSMSRSLCIESSSGRGRCGEEEAGGGNNHSSLFGTGRSMRRHHHGTVHGMSSNTESGGTSSRVTTPSKRKNSLGVTTLQQQQQHSAYDGPSTSSSSSVSVSRCSNLFSTFSLTSTTTSPGGTLSTTGFGSSPSPSSSPSPPSSSASPTAMCRTATPQGHDGGNRSIGAGAGGAHFFLTSHSTTQSLPGTRRTSTCTSTTDEDLKRVRCSRPGSISDSDSAESLAAHANTPGGTIRQSSTSATRSPTSSPSPSHNHTTHSPSGLSLSSTTARY</sequence>
<comment type="caution">
    <text evidence="2">The sequence shown here is derived from an EMBL/GenBank/DDBJ whole genome shotgun (WGS) entry which is preliminary data.</text>
</comment>
<feature type="compositionally biased region" description="Low complexity" evidence="1">
    <location>
        <begin position="1118"/>
        <end position="1142"/>
    </location>
</feature>
<name>A0A9P6QBW0_9FUNG</name>
<dbReference type="OrthoDB" id="2158148at2759"/>
<feature type="compositionally biased region" description="Polar residues" evidence="1">
    <location>
        <begin position="1059"/>
        <end position="1068"/>
    </location>
</feature>
<feature type="compositionally biased region" description="Low complexity" evidence="1">
    <location>
        <begin position="1070"/>
        <end position="1079"/>
    </location>
</feature>
<feature type="compositionally biased region" description="Polar residues" evidence="1">
    <location>
        <begin position="930"/>
        <end position="947"/>
    </location>
</feature>
<feature type="compositionally biased region" description="Low complexity" evidence="1">
    <location>
        <begin position="995"/>
        <end position="1015"/>
    </location>
</feature>